<dbReference type="SUPFAM" id="SSF53474">
    <property type="entry name" value="alpha/beta-Hydrolases"/>
    <property type="match status" value="1"/>
</dbReference>
<dbReference type="InterPro" id="IPR003140">
    <property type="entry name" value="PLipase/COase/thioEstase"/>
</dbReference>
<evidence type="ECO:0000256" key="1">
    <source>
        <dbReference type="ARBA" id="ARBA00006499"/>
    </source>
</evidence>
<dbReference type="AlphaFoldDB" id="A0A238F6H5"/>
<proteinExistence type="inferred from homology"/>
<comment type="similarity">
    <text evidence="1">Belongs to the AB hydrolase superfamily. AB hydrolase 2 family.</text>
</comment>
<dbReference type="STRING" id="269621.A0A238F6H5"/>
<reference evidence="12" key="1">
    <citation type="submission" date="2016-09" db="EMBL/GenBank/DDBJ databases">
        <authorList>
            <person name="Jeantristanb JTB J.-T."/>
            <person name="Ricardo R."/>
        </authorList>
    </citation>
    <scope>NUCLEOTIDE SEQUENCE [LARGE SCALE GENOMIC DNA]</scope>
</reference>
<dbReference type="PANTHER" id="PTHR10655">
    <property type="entry name" value="LYSOPHOSPHOLIPASE-RELATED"/>
    <property type="match status" value="1"/>
</dbReference>
<evidence type="ECO:0000256" key="9">
    <source>
        <dbReference type="ARBA" id="ARBA00047337"/>
    </source>
</evidence>
<evidence type="ECO:0000256" key="7">
    <source>
        <dbReference type="ARBA" id="ARBA00029392"/>
    </source>
</evidence>
<feature type="domain" description="Phospholipase/carboxylesterase/thioesterase" evidence="10">
    <location>
        <begin position="132"/>
        <end position="278"/>
    </location>
</feature>
<keyword evidence="4" id="KW-0719">Serine esterase</keyword>
<dbReference type="OrthoDB" id="2418081at2759"/>
<dbReference type="Proteomes" id="UP000198372">
    <property type="component" value="Unassembled WGS sequence"/>
</dbReference>
<evidence type="ECO:0000256" key="6">
    <source>
        <dbReference type="ARBA" id="ARBA00022832"/>
    </source>
</evidence>
<evidence type="ECO:0000256" key="4">
    <source>
        <dbReference type="ARBA" id="ARBA00022487"/>
    </source>
</evidence>
<evidence type="ECO:0000256" key="8">
    <source>
        <dbReference type="ARBA" id="ARBA00031195"/>
    </source>
</evidence>
<accession>A0A238F6H5</accession>
<comment type="function">
    <text evidence="7">Hydrolyzes fatty acids from S-acylated cysteine residues in proteins with a strong preference for palmitoylated G-alpha proteins over other acyl substrates. Mediates the deacylation of G-alpha proteins such as GPA1 in vivo, but has weak or no activity toward palmitoylated Ras proteins. Has weak lysophospholipase activity in vitro; however such activity may not exist in vivo.</text>
</comment>
<protein>
    <recommendedName>
        <fullName evidence="3">Acyl-protein thioesterase 1</fullName>
        <ecNumber evidence="2">3.1.2.22</ecNumber>
    </recommendedName>
    <alternativeName>
        <fullName evidence="8">Palmitoyl-protein hydrolase</fullName>
    </alternativeName>
</protein>
<dbReference type="EMBL" id="FMSP01000004">
    <property type="protein sequence ID" value="SCV69470.1"/>
    <property type="molecule type" value="Genomic_DNA"/>
</dbReference>
<gene>
    <name evidence="11" type="ORF">BQ2448_2490</name>
</gene>
<dbReference type="GO" id="GO:0008474">
    <property type="term" value="F:palmitoyl-(protein) hydrolase activity"/>
    <property type="evidence" value="ECO:0007669"/>
    <property type="project" value="UniProtKB-EC"/>
</dbReference>
<sequence>MTSTPPFTGKTPLVVEAQSTHTATIIFSQSVTLLTRDYDALLQDERADRIPSRPYSGLGDTALGWLDFAQDLAPKFPHVKWILTNAPQRYIKLWDESMPSWSVTNRSPRFERVDEKPLPLGAEPLSVRRWDFKIRNAPPQDEDSQGMLESVETIKQLIEIEVANGIDPGRIVVGGFSQGCVFETRIYGSSVLSILTTVTSTRPLAGTMALSGYLGLTYKNHIDSLATDVGRNIPMLMAHGDQDAIITLEKSRKGHDHLKSIGFEKIDYRVYKGEHSEKSIAQLSANPVDRDPKTMLTRTNIRCVIGLAHSLGQQETLDIIDMLKKVIP</sequence>
<dbReference type="GO" id="GO:0005737">
    <property type="term" value="C:cytoplasm"/>
    <property type="evidence" value="ECO:0007669"/>
    <property type="project" value="TreeGrafter"/>
</dbReference>
<dbReference type="Gene3D" id="3.40.50.1820">
    <property type="entry name" value="alpha/beta hydrolase"/>
    <property type="match status" value="1"/>
</dbReference>
<keyword evidence="12" id="KW-1185">Reference proteome</keyword>
<dbReference type="EC" id="3.1.2.22" evidence="2"/>
<evidence type="ECO:0000256" key="2">
    <source>
        <dbReference type="ARBA" id="ARBA00012423"/>
    </source>
</evidence>
<keyword evidence="5" id="KW-0378">Hydrolase</keyword>
<comment type="catalytic activity">
    <reaction evidence="9">
        <text>S-hexadecanoyl-L-cysteinyl-[protein] + H2O = L-cysteinyl-[protein] + hexadecanoate + H(+)</text>
        <dbReference type="Rhea" id="RHEA:19233"/>
        <dbReference type="Rhea" id="RHEA-COMP:10131"/>
        <dbReference type="Rhea" id="RHEA-COMP:11032"/>
        <dbReference type="ChEBI" id="CHEBI:7896"/>
        <dbReference type="ChEBI" id="CHEBI:15377"/>
        <dbReference type="ChEBI" id="CHEBI:15378"/>
        <dbReference type="ChEBI" id="CHEBI:29950"/>
        <dbReference type="ChEBI" id="CHEBI:74151"/>
        <dbReference type="EC" id="3.1.2.22"/>
    </reaction>
</comment>
<evidence type="ECO:0000313" key="12">
    <source>
        <dbReference type="Proteomes" id="UP000198372"/>
    </source>
</evidence>
<organism evidence="11 12">
    <name type="scientific">Microbotryum intermedium</name>
    <dbReference type="NCBI Taxonomy" id="269621"/>
    <lineage>
        <taxon>Eukaryota</taxon>
        <taxon>Fungi</taxon>
        <taxon>Dikarya</taxon>
        <taxon>Basidiomycota</taxon>
        <taxon>Pucciniomycotina</taxon>
        <taxon>Microbotryomycetes</taxon>
        <taxon>Microbotryales</taxon>
        <taxon>Microbotryaceae</taxon>
        <taxon>Microbotryum</taxon>
    </lineage>
</organism>
<dbReference type="PANTHER" id="PTHR10655:SF17">
    <property type="entry name" value="LYSOPHOSPHOLIPASE-LIKE PROTEIN 1"/>
    <property type="match status" value="1"/>
</dbReference>
<dbReference type="InterPro" id="IPR050565">
    <property type="entry name" value="LYPA1-2/EST-like"/>
</dbReference>
<evidence type="ECO:0000259" key="10">
    <source>
        <dbReference type="Pfam" id="PF02230"/>
    </source>
</evidence>
<keyword evidence="6" id="KW-0443">Lipid metabolism</keyword>
<evidence type="ECO:0000256" key="5">
    <source>
        <dbReference type="ARBA" id="ARBA00022801"/>
    </source>
</evidence>
<dbReference type="Pfam" id="PF02230">
    <property type="entry name" value="Abhydrolase_2"/>
    <property type="match status" value="1"/>
</dbReference>
<evidence type="ECO:0000313" key="11">
    <source>
        <dbReference type="EMBL" id="SCV69470.1"/>
    </source>
</evidence>
<name>A0A238F6H5_9BASI</name>
<dbReference type="InterPro" id="IPR029058">
    <property type="entry name" value="AB_hydrolase_fold"/>
</dbReference>
<dbReference type="GO" id="GO:0006631">
    <property type="term" value="P:fatty acid metabolic process"/>
    <property type="evidence" value="ECO:0007669"/>
    <property type="project" value="UniProtKB-KW"/>
</dbReference>
<dbReference type="GO" id="GO:0052689">
    <property type="term" value="F:carboxylic ester hydrolase activity"/>
    <property type="evidence" value="ECO:0007669"/>
    <property type="project" value="UniProtKB-KW"/>
</dbReference>
<keyword evidence="6" id="KW-0276">Fatty acid metabolism</keyword>
<evidence type="ECO:0000256" key="3">
    <source>
        <dbReference type="ARBA" id="ARBA00014923"/>
    </source>
</evidence>